<reference evidence="1 2" key="1">
    <citation type="submission" date="2013-07" db="EMBL/GenBank/DDBJ databases">
        <title>Thioclava pacifica DSM 10166 Genome Sequencing.</title>
        <authorList>
            <person name="Lai Q."/>
            <person name="Shao Z."/>
        </authorList>
    </citation>
    <scope>NUCLEOTIDE SEQUENCE [LARGE SCALE GENOMIC DNA]</scope>
    <source>
        <strain evidence="1 2">DSM 10166</strain>
    </source>
</reference>
<accession>A0A074J7V6</accession>
<dbReference type="OrthoDB" id="159440at2"/>
<gene>
    <name evidence="1" type="ORF">TP2_09320</name>
</gene>
<name>A0A074J7V6_9RHOB</name>
<comment type="caution">
    <text evidence="1">The sequence shown here is derived from an EMBL/GenBank/DDBJ whole genome shotgun (WGS) entry which is preliminary data.</text>
</comment>
<organism evidence="1 2">
    <name type="scientific">Thioclava pacifica DSM 10166</name>
    <dbReference type="NCBI Taxonomy" id="1353537"/>
    <lineage>
        <taxon>Bacteria</taxon>
        <taxon>Pseudomonadati</taxon>
        <taxon>Pseudomonadota</taxon>
        <taxon>Alphaproteobacteria</taxon>
        <taxon>Rhodobacterales</taxon>
        <taxon>Paracoccaceae</taxon>
        <taxon>Thioclava</taxon>
    </lineage>
</organism>
<evidence type="ECO:0000313" key="2">
    <source>
        <dbReference type="Proteomes" id="UP000027432"/>
    </source>
</evidence>
<dbReference type="Proteomes" id="UP000027432">
    <property type="component" value="Unassembled WGS sequence"/>
</dbReference>
<dbReference type="eggNOG" id="ENOG5033DRI">
    <property type="taxonomic scope" value="Bacteria"/>
</dbReference>
<evidence type="ECO:0000313" key="1">
    <source>
        <dbReference type="EMBL" id="KEO51668.1"/>
    </source>
</evidence>
<sequence length="124" mass="13809">MNKLRYLCAHHKIASLGFILAVVLALFFGGKFVTRAIYWSDPAHRHQSPEPWMTPGYIAKSWHLRIEEVDAILGIENGPELVGSGRPTLDRIAKVTGQPVEELLRKLSLGLPRAIADQEADTPK</sequence>
<dbReference type="STRING" id="1353537.TP2_09320"/>
<dbReference type="RefSeq" id="WP_038077882.1">
    <property type="nucleotide sequence ID" value="NZ_AUND01000034.1"/>
</dbReference>
<protein>
    <submittedName>
        <fullName evidence="1">Uncharacterized protein</fullName>
    </submittedName>
</protein>
<dbReference type="AlphaFoldDB" id="A0A074J7V6"/>
<dbReference type="EMBL" id="AUND01000034">
    <property type="protein sequence ID" value="KEO51668.1"/>
    <property type="molecule type" value="Genomic_DNA"/>
</dbReference>
<proteinExistence type="predicted"/>
<keyword evidence="2" id="KW-1185">Reference proteome</keyword>